<proteinExistence type="predicted"/>
<keyword evidence="2" id="KW-1185">Reference proteome</keyword>
<dbReference type="EnsemblPlants" id="QL09p041869:mrna">
    <property type="protein sequence ID" value="QL09p041869:mrna"/>
    <property type="gene ID" value="QL09p041869"/>
</dbReference>
<dbReference type="EMBL" id="LRBV02000009">
    <property type="status" value="NOT_ANNOTATED_CDS"/>
    <property type="molecule type" value="Genomic_DNA"/>
</dbReference>
<dbReference type="Proteomes" id="UP000594261">
    <property type="component" value="Chromosome 9"/>
</dbReference>
<reference evidence="1" key="2">
    <citation type="submission" date="2021-01" db="UniProtKB">
        <authorList>
            <consortium name="EnsemblPlants"/>
        </authorList>
    </citation>
    <scope>IDENTIFICATION</scope>
</reference>
<name>A0A7N2MKQ5_QUELO</name>
<dbReference type="AlphaFoldDB" id="A0A7N2MKQ5"/>
<organism evidence="1 2">
    <name type="scientific">Quercus lobata</name>
    <name type="common">Valley oak</name>
    <dbReference type="NCBI Taxonomy" id="97700"/>
    <lineage>
        <taxon>Eukaryota</taxon>
        <taxon>Viridiplantae</taxon>
        <taxon>Streptophyta</taxon>
        <taxon>Embryophyta</taxon>
        <taxon>Tracheophyta</taxon>
        <taxon>Spermatophyta</taxon>
        <taxon>Magnoliopsida</taxon>
        <taxon>eudicotyledons</taxon>
        <taxon>Gunneridae</taxon>
        <taxon>Pentapetalae</taxon>
        <taxon>rosids</taxon>
        <taxon>fabids</taxon>
        <taxon>Fagales</taxon>
        <taxon>Fagaceae</taxon>
        <taxon>Quercus</taxon>
    </lineage>
</organism>
<dbReference type="InParanoid" id="A0A7N2MKQ5"/>
<evidence type="ECO:0000313" key="1">
    <source>
        <dbReference type="EnsemblPlants" id="QL09p041869:mrna"/>
    </source>
</evidence>
<reference evidence="1 2" key="1">
    <citation type="journal article" date="2016" name="G3 (Bethesda)">
        <title>First Draft Assembly and Annotation of the Genome of a California Endemic Oak Quercus lobata Nee (Fagaceae).</title>
        <authorList>
            <person name="Sork V.L."/>
            <person name="Fitz-Gibbon S.T."/>
            <person name="Puiu D."/>
            <person name="Crepeau M."/>
            <person name="Gugger P.F."/>
            <person name="Sherman R."/>
            <person name="Stevens K."/>
            <person name="Langley C.H."/>
            <person name="Pellegrini M."/>
            <person name="Salzberg S.L."/>
        </authorList>
    </citation>
    <scope>NUCLEOTIDE SEQUENCE [LARGE SCALE GENOMIC DNA]</scope>
    <source>
        <strain evidence="1 2">cv. SW786</strain>
    </source>
</reference>
<accession>A0A7N2MKQ5</accession>
<sequence>MFHQKVEDSKKNGECPEKSNDVASLRCAFELFDANFFNDKKGHMYLFVHYICFTLTYSDLRRIYLKMSAGIASRSGGLMKFLWPRLQPIDVQSAALWGVAHHHCSLDRSEYENGETQSERILPRIYQSHSQNSLTTA</sequence>
<evidence type="ECO:0000313" key="2">
    <source>
        <dbReference type="Proteomes" id="UP000594261"/>
    </source>
</evidence>
<dbReference type="Gramene" id="QL09p041869:mrna">
    <property type="protein sequence ID" value="QL09p041869:mrna"/>
    <property type="gene ID" value="QL09p041869"/>
</dbReference>
<protein>
    <submittedName>
        <fullName evidence="1">Uncharacterized protein</fullName>
    </submittedName>
</protein>